<organism evidence="1">
    <name type="scientific">Corynebacterium glutamicum</name>
    <name type="common">Brevibacterium saccharolyticum</name>
    <dbReference type="NCBI Taxonomy" id="1718"/>
    <lineage>
        <taxon>Bacteria</taxon>
        <taxon>Bacillati</taxon>
        <taxon>Actinomycetota</taxon>
        <taxon>Actinomycetes</taxon>
        <taxon>Mycobacteriales</taxon>
        <taxon>Corynebacteriaceae</taxon>
        <taxon>Corynebacterium</taxon>
    </lineage>
</organism>
<reference evidence="1" key="1">
    <citation type="journal article" date="2003" name="J. Biotechnol.">
        <title>Plasmids in Corynebacterium glutamicum and their molecular classification by comparative genomics.</title>
        <authorList>
            <person name="Tauch A."/>
            <person name="Puhler A."/>
            <person name="Kalinowski J."/>
            <person name="Thierbach G."/>
        </authorList>
    </citation>
    <scope>NUCLEOTIDE SEQUENCE</scope>
    <source>
        <strain evidence="1">ATCC 31832</strain>
        <plasmid evidence="1">pCG2</plasmid>
    </source>
</reference>
<dbReference type="RefSeq" id="WP_011091130.1">
    <property type="nucleotide sequence ID" value="NC_004534.1"/>
</dbReference>
<dbReference type="GO" id="GO:0006355">
    <property type="term" value="P:regulation of DNA-templated transcription"/>
    <property type="evidence" value="ECO:0007669"/>
    <property type="project" value="InterPro"/>
</dbReference>
<evidence type="ECO:0000313" key="1">
    <source>
        <dbReference type="EMBL" id="AAO18202.1"/>
    </source>
</evidence>
<protein>
    <submittedName>
        <fullName evidence="1">Uncharacterized protein</fullName>
    </submittedName>
</protein>
<name>Q84GE6_CORGT</name>
<dbReference type="AlphaFoldDB" id="Q84GE6"/>
<proteinExistence type="predicted"/>
<sequence>MATKAELQAQLEQAQAQIEQLQAQEQAKPVTVTVRVPLALREDMKAASRKDGVSMQEWMVSAFSAALQAQG</sequence>
<dbReference type="EMBL" id="AY172685">
    <property type="protein sequence ID" value="AAO18202.1"/>
    <property type="molecule type" value="Genomic_DNA"/>
</dbReference>
<accession>Q84GE6</accession>
<geneLocation type="plasmid" evidence="1">
    <name>pCG2</name>
</geneLocation>
<dbReference type="InterPro" id="IPR010985">
    <property type="entry name" value="Ribbon_hlx_hlx"/>
</dbReference>
<keyword evidence="1" id="KW-0614">Plasmid</keyword>
<dbReference type="SUPFAM" id="SSF47598">
    <property type="entry name" value="Ribbon-helix-helix"/>
    <property type="match status" value="1"/>
</dbReference>